<dbReference type="SUPFAM" id="SSF51445">
    <property type="entry name" value="(Trans)glycosidases"/>
    <property type="match status" value="1"/>
</dbReference>
<feature type="domain" description="GH18" evidence="11">
    <location>
        <begin position="32"/>
        <end position="314"/>
    </location>
</feature>
<dbReference type="CDD" id="cd02877">
    <property type="entry name" value="GH18_hevamine_XipI_class_III"/>
    <property type="match status" value="1"/>
</dbReference>
<comment type="caution">
    <text evidence="12">The sequence shown here is derived from an EMBL/GenBank/DDBJ whole genome shotgun (WGS) entry which is preliminary data.</text>
</comment>
<keyword evidence="4" id="KW-0146">Chitin degradation</keyword>
<dbReference type="Pfam" id="PF00704">
    <property type="entry name" value="Glyco_hydro_18"/>
    <property type="match status" value="1"/>
</dbReference>
<gene>
    <name evidence="12" type="ORF">K450DRAFT_172942</name>
</gene>
<dbReference type="GeneID" id="75909516"/>
<dbReference type="EC" id="3.2.1.14" evidence="2"/>
<keyword evidence="7" id="KW-0624">Polysaccharide degradation</keyword>
<dbReference type="AlphaFoldDB" id="A0AAD5ECF0"/>
<evidence type="ECO:0000313" key="13">
    <source>
        <dbReference type="Proteomes" id="UP001206595"/>
    </source>
</evidence>
<dbReference type="Proteomes" id="UP001206595">
    <property type="component" value="Unassembled WGS sequence"/>
</dbReference>
<keyword evidence="5" id="KW-0119">Carbohydrate metabolism</keyword>
<comment type="similarity">
    <text evidence="9">Belongs to the glycosyl hydrolase 18 family.</text>
</comment>
<feature type="non-terminal residue" evidence="12">
    <location>
        <position position="1"/>
    </location>
</feature>
<evidence type="ECO:0000256" key="3">
    <source>
        <dbReference type="ARBA" id="ARBA00022801"/>
    </source>
</evidence>
<feature type="signal peptide" evidence="10">
    <location>
        <begin position="1"/>
        <end position="25"/>
    </location>
</feature>
<keyword evidence="13" id="KW-1185">Reference proteome</keyword>
<name>A0AAD5ECF0_UMBRA</name>
<comment type="catalytic activity">
    <reaction evidence="1">
        <text>Random endo-hydrolysis of N-acetyl-beta-D-glucosaminide (1-&gt;4)-beta-linkages in chitin and chitodextrins.</text>
        <dbReference type="EC" id="3.2.1.14"/>
    </reaction>
</comment>
<dbReference type="InterPro" id="IPR001223">
    <property type="entry name" value="Glyco_hydro18_cat"/>
</dbReference>
<dbReference type="GO" id="GO:0008843">
    <property type="term" value="F:endochitinase activity"/>
    <property type="evidence" value="ECO:0007669"/>
    <property type="project" value="UniProtKB-EC"/>
</dbReference>
<evidence type="ECO:0000259" key="11">
    <source>
        <dbReference type="PROSITE" id="PS51910"/>
    </source>
</evidence>
<dbReference type="GO" id="GO:0005576">
    <property type="term" value="C:extracellular region"/>
    <property type="evidence" value="ECO:0007669"/>
    <property type="project" value="TreeGrafter"/>
</dbReference>
<evidence type="ECO:0000256" key="4">
    <source>
        <dbReference type="ARBA" id="ARBA00023024"/>
    </source>
</evidence>
<protein>
    <recommendedName>
        <fullName evidence="2">chitinase</fullName>
        <ecNumber evidence="2">3.2.1.14</ecNumber>
    </recommendedName>
</protein>
<reference evidence="12" key="2">
    <citation type="journal article" date="2022" name="Proc. Natl. Acad. Sci. U.S.A.">
        <title>Diploid-dominant life cycles characterize the early evolution of Fungi.</title>
        <authorList>
            <person name="Amses K.R."/>
            <person name="Simmons D.R."/>
            <person name="Longcore J.E."/>
            <person name="Mondo S.J."/>
            <person name="Seto K."/>
            <person name="Jeronimo G.H."/>
            <person name="Bonds A.E."/>
            <person name="Quandt C.A."/>
            <person name="Davis W.J."/>
            <person name="Chang Y."/>
            <person name="Federici B.A."/>
            <person name="Kuo A."/>
            <person name="LaButti K."/>
            <person name="Pangilinan J."/>
            <person name="Andreopoulos W."/>
            <person name="Tritt A."/>
            <person name="Riley R."/>
            <person name="Hundley H."/>
            <person name="Johnson J."/>
            <person name="Lipzen A."/>
            <person name="Barry K."/>
            <person name="Lang B.F."/>
            <person name="Cuomo C.A."/>
            <person name="Buchler N.E."/>
            <person name="Grigoriev I.V."/>
            <person name="Spatafora J.W."/>
            <person name="Stajich J.E."/>
            <person name="James T.Y."/>
        </authorList>
    </citation>
    <scope>NUCLEOTIDE SEQUENCE</scope>
    <source>
        <strain evidence="12">AG</strain>
    </source>
</reference>
<dbReference type="GO" id="GO:0006032">
    <property type="term" value="P:chitin catabolic process"/>
    <property type="evidence" value="ECO:0007669"/>
    <property type="project" value="UniProtKB-KW"/>
</dbReference>
<evidence type="ECO:0000256" key="2">
    <source>
        <dbReference type="ARBA" id="ARBA00012729"/>
    </source>
</evidence>
<keyword evidence="3 8" id="KW-0378">Hydrolase</keyword>
<dbReference type="PANTHER" id="PTHR45708:SF49">
    <property type="entry name" value="ENDOCHITINASE"/>
    <property type="match status" value="1"/>
</dbReference>
<proteinExistence type="inferred from homology"/>
<keyword evidence="10" id="KW-0732">Signal</keyword>
<dbReference type="InterPro" id="IPR045321">
    <property type="entry name" value="Cts1-like"/>
</dbReference>
<evidence type="ECO:0000256" key="8">
    <source>
        <dbReference type="RuleBase" id="RU000489"/>
    </source>
</evidence>
<evidence type="ECO:0000256" key="5">
    <source>
        <dbReference type="ARBA" id="ARBA00023277"/>
    </source>
</evidence>
<keyword evidence="6 8" id="KW-0326">Glycosidase</keyword>
<feature type="chain" id="PRO_5041947449" description="chitinase" evidence="10">
    <location>
        <begin position="26"/>
        <end position="314"/>
    </location>
</feature>
<evidence type="ECO:0000313" key="12">
    <source>
        <dbReference type="EMBL" id="KAI8580837.1"/>
    </source>
</evidence>
<dbReference type="InterPro" id="IPR017853">
    <property type="entry name" value="GH"/>
</dbReference>
<organism evidence="12 13">
    <name type="scientific">Umbelopsis ramanniana AG</name>
    <dbReference type="NCBI Taxonomy" id="1314678"/>
    <lineage>
        <taxon>Eukaryota</taxon>
        <taxon>Fungi</taxon>
        <taxon>Fungi incertae sedis</taxon>
        <taxon>Mucoromycota</taxon>
        <taxon>Mucoromycotina</taxon>
        <taxon>Umbelopsidomycetes</taxon>
        <taxon>Umbelopsidales</taxon>
        <taxon>Umbelopsidaceae</taxon>
        <taxon>Umbelopsis</taxon>
    </lineage>
</organism>
<accession>A0AAD5ECF0</accession>
<dbReference type="RefSeq" id="XP_051445841.1">
    <property type="nucleotide sequence ID" value="XM_051584166.1"/>
</dbReference>
<dbReference type="InterPro" id="IPR050542">
    <property type="entry name" value="Glycosyl_Hydrlase18_Chitinase"/>
</dbReference>
<reference evidence="12" key="1">
    <citation type="submission" date="2021-06" db="EMBL/GenBank/DDBJ databases">
        <authorList>
            <consortium name="DOE Joint Genome Institute"/>
            <person name="Mondo S.J."/>
            <person name="Amses K.R."/>
            <person name="Simmons D.R."/>
            <person name="Longcore J.E."/>
            <person name="Seto K."/>
            <person name="Alves G.H."/>
            <person name="Bonds A.E."/>
            <person name="Quandt C.A."/>
            <person name="Davis W.J."/>
            <person name="Chang Y."/>
            <person name="Letcher P.M."/>
            <person name="Powell M.J."/>
            <person name="Kuo A."/>
            <person name="Labutti K."/>
            <person name="Pangilinan J."/>
            <person name="Andreopoulos W."/>
            <person name="Tritt A."/>
            <person name="Riley R."/>
            <person name="Hundley H."/>
            <person name="Johnson J."/>
            <person name="Lipzen A."/>
            <person name="Barry K."/>
            <person name="Berbee M.L."/>
            <person name="Buchler N.E."/>
            <person name="Grigoriev I.V."/>
            <person name="Spatafora J.W."/>
            <person name="Stajich J.E."/>
            <person name="James T.Y."/>
        </authorList>
    </citation>
    <scope>NUCLEOTIDE SEQUENCE</scope>
    <source>
        <strain evidence="12">AG</strain>
    </source>
</reference>
<dbReference type="InterPro" id="IPR001579">
    <property type="entry name" value="Glyco_hydro_18_chit_AS"/>
</dbReference>
<evidence type="ECO:0000256" key="1">
    <source>
        <dbReference type="ARBA" id="ARBA00000822"/>
    </source>
</evidence>
<dbReference type="PROSITE" id="PS01095">
    <property type="entry name" value="GH18_1"/>
    <property type="match status" value="1"/>
</dbReference>
<dbReference type="PROSITE" id="PS51910">
    <property type="entry name" value="GH18_2"/>
    <property type="match status" value="1"/>
</dbReference>
<sequence>MVSSNFIKSTLGAAVLLASSTVTSAFSATSNGNYVLYWGQNSYGAAGGASSGWQKNLASYCSDSTTDIFVLAFLDVFFSTGSEPALDFANASNNCTTFTGTSMLHCPQIGTDIQTCQSKGKKILLSLGGASGSYGFSSDAQGTAFADQLWNLFGAGSSTTRPFDSAVIDGFDLDIEGGGSTGYAAFVTQMRTHYASDTSKSYYISGAPQCPYPDAYLGAVLNSAWFDFVWVQFYNNYCSVQGGSFNYGTWDTWATQTSVNKNVRIFIGVPGSTSAASSGYVPLAALESTIASTRSTYNSFGGVMMWDASQAYGN</sequence>
<dbReference type="EMBL" id="MU620909">
    <property type="protein sequence ID" value="KAI8580837.1"/>
    <property type="molecule type" value="Genomic_DNA"/>
</dbReference>
<evidence type="ECO:0000256" key="10">
    <source>
        <dbReference type="SAM" id="SignalP"/>
    </source>
</evidence>
<evidence type="ECO:0000256" key="6">
    <source>
        <dbReference type="ARBA" id="ARBA00023295"/>
    </source>
</evidence>
<dbReference type="PANTHER" id="PTHR45708">
    <property type="entry name" value="ENDOCHITINASE"/>
    <property type="match status" value="1"/>
</dbReference>
<dbReference type="Gene3D" id="3.20.20.80">
    <property type="entry name" value="Glycosidases"/>
    <property type="match status" value="1"/>
</dbReference>
<evidence type="ECO:0000256" key="9">
    <source>
        <dbReference type="RuleBase" id="RU004453"/>
    </source>
</evidence>
<evidence type="ECO:0000256" key="7">
    <source>
        <dbReference type="ARBA" id="ARBA00023326"/>
    </source>
</evidence>
<dbReference type="GO" id="GO:0000272">
    <property type="term" value="P:polysaccharide catabolic process"/>
    <property type="evidence" value="ECO:0007669"/>
    <property type="project" value="UniProtKB-KW"/>
</dbReference>